<name>A0A0C2YBP9_HEBCY</name>
<keyword evidence="3" id="KW-1185">Reference proteome</keyword>
<reference evidence="3" key="2">
    <citation type="submission" date="2015-01" db="EMBL/GenBank/DDBJ databases">
        <title>Evolutionary Origins and Diversification of the Mycorrhizal Mutualists.</title>
        <authorList>
            <consortium name="DOE Joint Genome Institute"/>
            <consortium name="Mycorrhizal Genomics Consortium"/>
            <person name="Kohler A."/>
            <person name="Kuo A."/>
            <person name="Nagy L.G."/>
            <person name="Floudas D."/>
            <person name="Copeland A."/>
            <person name="Barry K.W."/>
            <person name="Cichocki N."/>
            <person name="Veneault-Fourrey C."/>
            <person name="LaButti K."/>
            <person name="Lindquist E.A."/>
            <person name="Lipzen A."/>
            <person name="Lundell T."/>
            <person name="Morin E."/>
            <person name="Murat C."/>
            <person name="Riley R."/>
            <person name="Ohm R."/>
            <person name="Sun H."/>
            <person name="Tunlid A."/>
            <person name="Henrissat B."/>
            <person name="Grigoriev I.V."/>
            <person name="Hibbett D.S."/>
            <person name="Martin F."/>
        </authorList>
    </citation>
    <scope>NUCLEOTIDE SEQUENCE [LARGE SCALE GENOMIC DNA]</scope>
    <source>
        <strain evidence="3">h7</strain>
    </source>
</reference>
<organism evidence="2 3">
    <name type="scientific">Hebeloma cylindrosporum</name>
    <dbReference type="NCBI Taxonomy" id="76867"/>
    <lineage>
        <taxon>Eukaryota</taxon>
        <taxon>Fungi</taxon>
        <taxon>Dikarya</taxon>
        <taxon>Basidiomycota</taxon>
        <taxon>Agaricomycotina</taxon>
        <taxon>Agaricomycetes</taxon>
        <taxon>Agaricomycetidae</taxon>
        <taxon>Agaricales</taxon>
        <taxon>Agaricineae</taxon>
        <taxon>Hymenogastraceae</taxon>
        <taxon>Hebeloma</taxon>
    </lineage>
</organism>
<dbReference type="AlphaFoldDB" id="A0A0C2YBP9"/>
<sequence>MSGNPLIVEDVHIHSGIPTIHIMPPQTIKRLYCSGRLFGVEWACKNVITSDASSSTELAPVEEIPGTGDSQKAMVVELGNASPSNEAGSLARSVPTNTANGAALSLGSNTNDLPPVAATPTPPSMPPPELHESYSPTVDTIPRQEELVLQRPLPPPSLHVQFPARMLDLLVHQVHLFHLSSPHRTKWTRRINSHGPDCSNALVDNSMPIPYTHTFDFLMISLGDIYGIGYGRLTAPPTQVIQPFQALLTRVKEIVEKYYKFLNLSPDFDVPRMSLGMDRDPGNYHSQEELLQQTQEDSATTTNKQIAELQRSS</sequence>
<accession>A0A0C2YBP9</accession>
<proteinExistence type="predicted"/>
<feature type="compositionally biased region" description="Polar residues" evidence="1">
    <location>
        <begin position="289"/>
        <end position="313"/>
    </location>
</feature>
<gene>
    <name evidence="2" type="ORF">M413DRAFT_420553</name>
</gene>
<dbReference type="Proteomes" id="UP000053424">
    <property type="component" value="Unassembled WGS sequence"/>
</dbReference>
<evidence type="ECO:0000313" key="3">
    <source>
        <dbReference type="Proteomes" id="UP000053424"/>
    </source>
</evidence>
<dbReference type="HOGENOM" id="CLU_888669_0_0_1"/>
<feature type="region of interest" description="Disordered" evidence="1">
    <location>
        <begin position="99"/>
        <end position="132"/>
    </location>
</feature>
<feature type="compositionally biased region" description="Polar residues" evidence="1">
    <location>
        <begin position="99"/>
        <end position="112"/>
    </location>
</feature>
<dbReference type="EMBL" id="KN831791">
    <property type="protein sequence ID" value="KIM38437.1"/>
    <property type="molecule type" value="Genomic_DNA"/>
</dbReference>
<reference evidence="2 3" key="1">
    <citation type="submission" date="2014-04" db="EMBL/GenBank/DDBJ databases">
        <authorList>
            <consortium name="DOE Joint Genome Institute"/>
            <person name="Kuo A."/>
            <person name="Gay G."/>
            <person name="Dore J."/>
            <person name="Kohler A."/>
            <person name="Nagy L.G."/>
            <person name="Floudas D."/>
            <person name="Copeland A."/>
            <person name="Barry K.W."/>
            <person name="Cichocki N."/>
            <person name="Veneault-Fourrey C."/>
            <person name="LaButti K."/>
            <person name="Lindquist E.A."/>
            <person name="Lipzen A."/>
            <person name="Lundell T."/>
            <person name="Morin E."/>
            <person name="Murat C."/>
            <person name="Sun H."/>
            <person name="Tunlid A."/>
            <person name="Henrissat B."/>
            <person name="Grigoriev I.V."/>
            <person name="Hibbett D.S."/>
            <person name="Martin F."/>
            <person name="Nordberg H.P."/>
            <person name="Cantor M.N."/>
            <person name="Hua S.X."/>
        </authorList>
    </citation>
    <scope>NUCLEOTIDE SEQUENCE [LARGE SCALE GENOMIC DNA]</scope>
    <source>
        <strain evidence="3">h7</strain>
    </source>
</reference>
<feature type="compositionally biased region" description="Basic and acidic residues" evidence="1">
    <location>
        <begin position="277"/>
        <end position="288"/>
    </location>
</feature>
<feature type="region of interest" description="Disordered" evidence="1">
    <location>
        <begin position="275"/>
        <end position="313"/>
    </location>
</feature>
<protein>
    <submittedName>
        <fullName evidence="2">Uncharacterized protein</fullName>
    </submittedName>
</protein>
<evidence type="ECO:0000313" key="2">
    <source>
        <dbReference type="EMBL" id="KIM38437.1"/>
    </source>
</evidence>
<evidence type="ECO:0000256" key="1">
    <source>
        <dbReference type="SAM" id="MobiDB-lite"/>
    </source>
</evidence>